<accession>A0A8C6MXG4</accession>
<dbReference type="Ensembl" id="ENSMSIT00000025513.1">
    <property type="protein sequence ID" value="ENSMSIP00000020212.1"/>
    <property type="gene ID" value="ENSMSIG00000017157.1"/>
</dbReference>
<sequence length="158" mass="17386">MVFANLRKALINDSLDPCCRKILQDGGLQVVEKQNLSKEELIAELQDCEGLIVRSATKVTADVINAAEKLQVVGRAGTGVDNVDLEAVTRKGILVMNTPNRNSLSAAELTCGMIMCLARQGTSFKVTPRVIEYFQLVSAFYLLLPVTYYKPTNGLIHW</sequence>
<evidence type="ECO:0000313" key="2">
    <source>
        <dbReference type="Ensembl" id="ENSMSIP00000020212.1"/>
    </source>
</evidence>
<dbReference type="PANTHER" id="PTHR42938">
    <property type="entry name" value="FORMATE DEHYDROGENASE 1"/>
    <property type="match status" value="1"/>
</dbReference>
<dbReference type="Gene3D" id="3.40.50.720">
    <property type="entry name" value="NAD(P)-binding Rossmann-like Domain"/>
    <property type="match status" value="1"/>
</dbReference>
<name>A0A8C6MXG4_MUSSI</name>
<proteinExistence type="predicted"/>
<organism evidence="2 3">
    <name type="scientific">Mus spicilegus</name>
    <name type="common">Mound-building mouse</name>
    <dbReference type="NCBI Taxonomy" id="10103"/>
    <lineage>
        <taxon>Eukaryota</taxon>
        <taxon>Metazoa</taxon>
        <taxon>Chordata</taxon>
        <taxon>Craniata</taxon>
        <taxon>Vertebrata</taxon>
        <taxon>Euteleostomi</taxon>
        <taxon>Mammalia</taxon>
        <taxon>Eutheria</taxon>
        <taxon>Euarchontoglires</taxon>
        <taxon>Glires</taxon>
        <taxon>Rodentia</taxon>
        <taxon>Myomorpha</taxon>
        <taxon>Muroidea</taxon>
        <taxon>Muridae</taxon>
        <taxon>Murinae</taxon>
        <taxon>Mus</taxon>
        <taxon>Mus</taxon>
    </lineage>
</organism>
<dbReference type="GO" id="GO:0051287">
    <property type="term" value="F:NAD binding"/>
    <property type="evidence" value="ECO:0007669"/>
    <property type="project" value="InterPro"/>
</dbReference>
<dbReference type="GO" id="GO:0004617">
    <property type="term" value="F:phosphoglycerate dehydrogenase activity"/>
    <property type="evidence" value="ECO:0007669"/>
    <property type="project" value="TreeGrafter"/>
</dbReference>
<evidence type="ECO:0000313" key="3">
    <source>
        <dbReference type="Proteomes" id="UP000694415"/>
    </source>
</evidence>
<feature type="domain" description="D-isomer specific 2-hydroxyacid dehydrogenase catalytic" evidence="1">
    <location>
        <begin position="10"/>
        <end position="110"/>
    </location>
</feature>
<dbReference type="InterPro" id="IPR006139">
    <property type="entry name" value="D-isomer_2_OHA_DH_cat_dom"/>
</dbReference>
<dbReference type="FunFam" id="3.40.50.720:FF:000038">
    <property type="entry name" value="D-3-phosphoglycerate dehydrogenase"/>
    <property type="match status" value="1"/>
</dbReference>
<evidence type="ECO:0000259" key="1">
    <source>
        <dbReference type="Pfam" id="PF00389"/>
    </source>
</evidence>
<dbReference type="Pfam" id="PF00389">
    <property type="entry name" value="2-Hacid_dh"/>
    <property type="match status" value="1"/>
</dbReference>
<keyword evidence="3" id="KW-1185">Reference proteome</keyword>
<protein>
    <recommendedName>
        <fullName evidence="1">D-isomer specific 2-hydroxyacid dehydrogenase catalytic domain-containing protein</fullName>
    </recommendedName>
</protein>
<dbReference type="GeneTree" id="ENSGT00940000155863"/>
<reference evidence="2" key="1">
    <citation type="submission" date="2025-08" db="UniProtKB">
        <authorList>
            <consortium name="Ensembl"/>
        </authorList>
    </citation>
    <scope>IDENTIFICATION</scope>
</reference>
<dbReference type="SUPFAM" id="SSF52283">
    <property type="entry name" value="Formate/glycerate dehydrogenase catalytic domain-like"/>
    <property type="match status" value="1"/>
</dbReference>
<dbReference type="AlphaFoldDB" id="A0A8C6MXG4"/>
<reference evidence="2" key="2">
    <citation type="submission" date="2025-09" db="UniProtKB">
        <authorList>
            <consortium name="Ensembl"/>
        </authorList>
    </citation>
    <scope>IDENTIFICATION</scope>
</reference>
<dbReference type="PANTHER" id="PTHR42938:SF22">
    <property type="entry name" value="D-3-PHOSPHOGLYCERATE DEHYDROGENASE"/>
    <property type="match status" value="1"/>
</dbReference>
<dbReference type="Proteomes" id="UP000694415">
    <property type="component" value="Unplaced"/>
</dbReference>